<dbReference type="InterPro" id="IPR031941">
    <property type="entry name" value="DUF4773"/>
</dbReference>
<dbReference type="AlphaFoldDB" id="A0A8K0D9P3"/>
<name>A0A8K0D9P3_IGNLU</name>
<dbReference type="OrthoDB" id="5952164at2759"/>
<feature type="domain" description="DUF4773" evidence="2">
    <location>
        <begin position="34"/>
        <end position="121"/>
    </location>
</feature>
<keyword evidence="4" id="KW-1185">Reference proteome</keyword>
<feature type="compositionally biased region" description="Basic and acidic residues" evidence="1">
    <location>
        <begin position="143"/>
        <end position="155"/>
    </location>
</feature>
<accession>A0A8K0D9P3</accession>
<feature type="region of interest" description="Disordered" evidence="1">
    <location>
        <begin position="130"/>
        <end position="161"/>
    </location>
</feature>
<evidence type="ECO:0000256" key="1">
    <source>
        <dbReference type="SAM" id="MobiDB-lite"/>
    </source>
</evidence>
<sequence>MLILPSNTHIGQTQCEEQQPIFSLPHFKPSLIPFHFLGCMNFTYDPYEFAIHMNMIMNGNSIYSSTVSGMYDKYRLEIRLRLFDIHTPGQNLHMCLNFETRIQRATVLILHFNCMRMGADGVALVKPGEGSEGISATTESQVDSDKYDEVTEIKYKNRNRS</sequence>
<protein>
    <recommendedName>
        <fullName evidence="2">DUF4773 domain-containing protein</fullName>
    </recommendedName>
</protein>
<gene>
    <name evidence="3" type="ORF">ILUMI_06725</name>
</gene>
<proteinExistence type="predicted"/>
<dbReference type="PANTHER" id="PTHR36299:SF1">
    <property type="entry name" value="DUF4773 DOMAIN-CONTAINING PROTEIN"/>
    <property type="match status" value="1"/>
</dbReference>
<evidence type="ECO:0000313" key="3">
    <source>
        <dbReference type="EMBL" id="KAF2899451.1"/>
    </source>
</evidence>
<comment type="caution">
    <text evidence="3">The sequence shown here is derived from an EMBL/GenBank/DDBJ whole genome shotgun (WGS) entry which is preliminary data.</text>
</comment>
<dbReference type="PANTHER" id="PTHR36299">
    <property type="entry name" value="AGAP008005-PA"/>
    <property type="match status" value="1"/>
</dbReference>
<dbReference type="Proteomes" id="UP000801492">
    <property type="component" value="Unassembled WGS sequence"/>
</dbReference>
<dbReference type="Pfam" id="PF15998">
    <property type="entry name" value="DUF4773"/>
    <property type="match status" value="1"/>
</dbReference>
<organism evidence="3 4">
    <name type="scientific">Ignelater luminosus</name>
    <name type="common">Cucubano</name>
    <name type="synonym">Pyrophorus luminosus</name>
    <dbReference type="NCBI Taxonomy" id="2038154"/>
    <lineage>
        <taxon>Eukaryota</taxon>
        <taxon>Metazoa</taxon>
        <taxon>Ecdysozoa</taxon>
        <taxon>Arthropoda</taxon>
        <taxon>Hexapoda</taxon>
        <taxon>Insecta</taxon>
        <taxon>Pterygota</taxon>
        <taxon>Neoptera</taxon>
        <taxon>Endopterygota</taxon>
        <taxon>Coleoptera</taxon>
        <taxon>Polyphaga</taxon>
        <taxon>Elateriformia</taxon>
        <taxon>Elateroidea</taxon>
        <taxon>Elateridae</taxon>
        <taxon>Agrypninae</taxon>
        <taxon>Pyrophorini</taxon>
        <taxon>Ignelater</taxon>
    </lineage>
</organism>
<reference evidence="3" key="1">
    <citation type="submission" date="2019-08" db="EMBL/GenBank/DDBJ databases">
        <title>The genome of the North American firefly Photinus pyralis.</title>
        <authorList>
            <consortium name="Photinus pyralis genome working group"/>
            <person name="Fallon T.R."/>
            <person name="Sander Lower S.E."/>
            <person name="Weng J.-K."/>
        </authorList>
    </citation>
    <scope>NUCLEOTIDE SEQUENCE</scope>
    <source>
        <strain evidence="3">TRF0915ILg1</strain>
        <tissue evidence="3">Whole body</tissue>
    </source>
</reference>
<evidence type="ECO:0000313" key="4">
    <source>
        <dbReference type="Proteomes" id="UP000801492"/>
    </source>
</evidence>
<dbReference type="EMBL" id="VTPC01002798">
    <property type="protein sequence ID" value="KAF2899451.1"/>
    <property type="molecule type" value="Genomic_DNA"/>
</dbReference>
<evidence type="ECO:0000259" key="2">
    <source>
        <dbReference type="Pfam" id="PF15998"/>
    </source>
</evidence>